<proteinExistence type="predicted"/>
<evidence type="ECO:0000313" key="2">
    <source>
        <dbReference type="EMBL" id="CAL8093397.1"/>
    </source>
</evidence>
<feature type="signal peptide" evidence="1">
    <location>
        <begin position="1"/>
        <end position="27"/>
    </location>
</feature>
<name>A0ABP1QCA2_9HEXA</name>
<dbReference type="EMBL" id="CAXLJM020000026">
    <property type="protein sequence ID" value="CAL8093397.1"/>
    <property type="molecule type" value="Genomic_DNA"/>
</dbReference>
<reference evidence="2 3" key="1">
    <citation type="submission" date="2024-08" db="EMBL/GenBank/DDBJ databases">
        <authorList>
            <person name="Cucini C."/>
            <person name="Frati F."/>
        </authorList>
    </citation>
    <scope>NUCLEOTIDE SEQUENCE [LARGE SCALE GENOMIC DNA]</scope>
</reference>
<accession>A0ABP1QCA2</accession>
<dbReference type="Proteomes" id="UP001642540">
    <property type="component" value="Unassembled WGS sequence"/>
</dbReference>
<organism evidence="2 3">
    <name type="scientific">Orchesella dallaii</name>
    <dbReference type="NCBI Taxonomy" id="48710"/>
    <lineage>
        <taxon>Eukaryota</taxon>
        <taxon>Metazoa</taxon>
        <taxon>Ecdysozoa</taxon>
        <taxon>Arthropoda</taxon>
        <taxon>Hexapoda</taxon>
        <taxon>Collembola</taxon>
        <taxon>Entomobryomorpha</taxon>
        <taxon>Entomobryoidea</taxon>
        <taxon>Orchesellidae</taxon>
        <taxon>Orchesellinae</taxon>
        <taxon>Orchesella</taxon>
    </lineage>
</organism>
<protein>
    <submittedName>
        <fullName evidence="2">Uncharacterized protein</fullName>
    </submittedName>
</protein>
<feature type="chain" id="PRO_5046020993" evidence="1">
    <location>
        <begin position="28"/>
        <end position="189"/>
    </location>
</feature>
<evidence type="ECO:0000256" key="1">
    <source>
        <dbReference type="SAM" id="SignalP"/>
    </source>
</evidence>
<evidence type="ECO:0000313" key="3">
    <source>
        <dbReference type="Proteomes" id="UP001642540"/>
    </source>
</evidence>
<keyword evidence="3" id="KW-1185">Reference proteome</keyword>
<keyword evidence="1" id="KW-0732">Signal</keyword>
<gene>
    <name evidence="2" type="ORF">ODALV1_LOCUS8489</name>
</gene>
<sequence>MNVFHLKYFQLLMTLFYIAVMIHDAASSARGSRADKVYERVKGSHNQWWMSSDEKSIGSPCTPNDCALATTAAMIIGMAKGEPDERETIISDLTSALKCSSTKMCECAEEGTTPEDVDGRKICIKPKGSLDSGDECIHNLECKEKLACVIDATKENADDIEDTRRYCSHSSTFVPATVLLILTIVSKFI</sequence>
<comment type="caution">
    <text evidence="2">The sequence shown here is derived from an EMBL/GenBank/DDBJ whole genome shotgun (WGS) entry which is preliminary data.</text>
</comment>